<evidence type="ECO:0000313" key="3">
    <source>
        <dbReference type="Proteomes" id="UP000289340"/>
    </source>
</evidence>
<feature type="region of interest" description="Disordered" evidence="1">
    <location>
        <begin position="1"/>
        <end position="21"/>
    </location>
</feature>
<keyword evidence="3" id="KW-1185">Reference proteome</keyword>
<evidence type="ECO:0000256" key="1">
    <source>
        <dbReference type="SAM" id="MobiDB-lite"/>
    </source>
</evidence>
<dbReference type="AlphaFoldDB" id="A0A445KMR5"/>
<proteinExistence type="predicted"/>
<reference evidence="2 3" key="1">
    <citation type="submission" date="2018-09" db="EMBL/GenBank/DDBJ databases">
        <title>A high-quality reference genome of wild soybean provides a powerful tool to mine soybean genomes.</title>
        <authorList>
            <person name="Xie M."/>
            <person name="Chung C.Y.L."/>
            <person name="Li M.-W."/>
            <person name="Wong F.-L."/>
            <person name="Chan T.-F."/>
            <person name="Lam H.-M."/>
        </authorList>
    </citation>
    <scope>NUCLEOTIDE SEQUENCE [LARGE SCALE GENOMIC DNA]</scope>
    <source>
        <strain evidence="3">cv. W05</strain>
        <tissue evidence="2">Hypocotyl of etiolated seedlings</tissue>
    </source>
</reference>
<dbReference type="EMBL" id="QZWG01000005">
    <property type="protein sequence ID" value="RZC12209.1"/>
    <property type="molecule type" value="Genomic_DNA"/>
</dbReference>
<comment type="caution">
    <text evidence="2">The sequence shown here is derived from an EMBL/GenBank/DDBJ whole genome shotgun (WGS) entry which is preliminary data.</text>
</comment>
<name>A0A445KMR5_GLYSO</name>
<gene>
    <name evidence="2" type="ORF">D0Y65_012144</name>
</gene>
<evidence type="ECO:0000313" key="2">
    <source>
        <dbReference type="EMBL" id="RZC12209.1"/>
    </source>
</evidence>
<protein>
    <submittedName>
        <fullName evidence="2">Uncharacterized protein</fullName>
    </submittedName>
</protein>
<accession>A0A445KMR5</accession>
<sequence>MALRMPLKTQEEEDKTSRTRSSTLVCKLPRGDTLLAVVTVGLKVLLTTLVRENRISEMLSLTLVLGTTNLYKTFLLEGLGFQNIHINHRYGE</sequence>
<dbReference type="Proteomes" id="UP000289340">
    <property type="component" value="Chromosome 5"/>
</dbReference>
<organism evidence="2 3">
    <name type="scientific">Glycine soja</name>
    <name type="common">Wild soybean</name>
    <dbReference type="NCBI Taxonomy" id="3848"/>
    <lineage>
        <taxon>Eukaryota</taxon>
        <taxon>Viridiplantae</taxon>
        <taxon>Streptophyta</taxon>
        <taxon>Embryophyta</taxon>
        <taxon>Tracheophyta</taxon>
        <taxon>Spermatophyta</taxon>
        <taxon>Magnoliopsida</taxon>
        <taxon>eudicotyledons</taxon>
        <taxon>Gunneridae</taxon>
        <taxon>Pentapetalae</taxon>
        <taxon>rosids</taxon>
        <taxon>fabids</taxon>
        <taxon>Fabales</taxon>
        <taxon>Fabaceae</taxon>
        <taxon>Papilionoideae</taxon>
        <taxon>50 kb inversion clade</taxon>
        <taxon>NPAAA clade</taxon>
        <taxon>indigoferoid/millettioid clade</taxon>
        <taxon>Phaseoleae</taxon>
        <taxon>Glycine</taxon>
        <taxon>Glycine subgen. Soja</taxon>
    </lineage>
</organism>